<dbReference type="RefSeq" id="WP_100254889.1">
    <property type="nucleotide sequence ID" value="NZ_CP024870.1"/>
</dbReference>
<protein>
    <submittedName>
        <fullName evidence="2">Uncharacterized protein</fullName>
    </submittedName>
</protein>
<organism evidence="2 3">
    <name type="scientific">Spiroplasma clarkii</name>
    <dbReference type="NCBI Taxonomy" id="2139"/>
    <lineage>
        <taxon>Bacteria</taxon>
        <taxon>Bacillati</taxon>
        <taxon>Mycoplasmatota</taxon>
        <taxon>Mollicutes</taxon>
        <taxon>Entomoplasmatales</taxon>
        <taxon>Spiroplasmataceae</taxon>
        <taxon>Spiroplasma</taxon>
    </lineage>
</organism>
<evidence type="ECO:0000313" key="2">
    <source>
        <dbReference type="EMBL" id="ATX71349.1"/>
    </source>
</evidence>
<keyword evidence="3" id="KW-1185">Reference proteome</keyword>
<reference evidence="2 3" key="1">
    <citation type="submission" date="2017-11" db="EMBL/GenBank/DDBJ databases">
        <title>Complete genome sequence of Spiroplasma clarkii CN-5 (DSM 19994).</title>
        <authorList>
            <person name="Tsai Y.-M."/>
            <person name="Chang A."/>
            <person name="Lo W.-S."/>
            <person name="Kuo C.-H."/>
        </authorList>
    </citation>
    <scope>NUCLEOTIDE SEQUENCE [LARGE SCALE GENOMIC DNA]</scope>
    <source>
        <strain evidence="2 3">CN-5</strain>
    </source>
</reference>
<feature type="transmembrane region" description="Helical" evidence="1">
    <location>
        <begin position="285"/>
        <end position="306"/>
    </location>
</feature>
<evidence type="ECO:0000256" key="1">
    <source>
        <dbReference type="SAM" id="Phobius"/>
    </source>
</evidence>
<keyword evidence="1" id="KW-0812">Transmembrane</keyword>
<dbReference type="Proteomes" id="UP000231179">
    <property type="component" value="Chromosome"/>
</dbReference>
<evidence type="ECO:0000313" key="3">
    <source>
        <dbReference type="Proteomes" id="UP000231179"/>
    </source>
</evidence>
<name>A0A2K8KLB1_9MOLU</name>
<accession>A0A2K8KLB1</accession>
<proteinExistence type="predicted"/>
<keyword evidence="1" id="KW-1133">Transmembrane helix</keyword>
<sequence>MAAYSKGVGSFNVLGLIYQFGKSSTDLQTFYHCSVLGDIIENFINKCLTNAEAIENLTKDAKSLKVAYFDFDHRRPSEKNIATEYDFDAFIDLVTSFYEGEEKNIFSTIKKIYDEYLLVARATVDDSQGLYRDFTINWIQDFEPFLNVRFNTSGSEYADQFNEKLKTLYIKAPGVAIVNNILINLFRWQFYLGEPDEVTSYINNEKKLATMNKFNILNHFALLYQNNLNQNKLTTNEGINTVPSFGPTKNLVLGDIDVSKFTNPKNTEILWKDFEFNENYSFNHYLAVCVYLTLFALNTLVIARIYQVRVKD</sequence>
<gene>
    <name evidence="2" type="ORF">SCLAR_v1c10490</name>
</gene>
<dbReference type="AlphaFoldDB" id="A0A2K8KLB1"/>
<dbReference type="EMBL" id="CP024870">
    <property type="protein sequence ID" value="ATX71349.1"/>
    <property type="molecule type" value="Genomic_DNA"/>
</dbReference>
<keyword evidence="1" id="KW-0472">Membrane</keyword>